<keyword evidence="1" id="KW-1133">Transmembrane helix</keyword>
<feature type="transmembrane region" description="Helical" evidence="1">
    <location>
        <begin position="209"/>
        <end position="230"/>
    </location>
</feature>
<organism evidence="2 3">
    <name type="scientific">Phototrophicus methaneseepsis</name>
    <dbReference type="NCBI Taxonomy" id="2710758"/>
    <lineage>
        <taxon>Bacteria</taxon>
        <taxon>Bacillati</taxon>
        <taxon>Chloroflexota</taxon>
        <taxon>Candidatus Thermofontia</taxon>
        <taxon>Phototrophicales</taxon>
        <taxon>Phototrophicaceae</taxon>
        <taxon>Phototrophicus</taxon>
    </lineage>
</organism>
<accession>A0A7S8IF12</accession>
<evidence type="ECO:0000313" key="3">
    <source>
        <dbReference type="Proteomes" id="UP000594468"/>
    </source>
</evidence>
<evidence type="ECO:0000313" key="2">
    <source>
        <dbReference type="EMBL" id="QPC83112.1"/>
    </source>
</evidence>
<proteinExistence type="predicted"/>
<dbReference type="AlphaFoldDB" id="A0A7S8IF12"/>
<keyword evidence="1" id="KW-0472">Membrane</keyword>
<keyword evidence="3" id="KW-1185">Reference proteome</keyword>
<sequence>MLEQRHAKLNRISRLLRWCLERWVLLFCLLFALMNLLPFMAPIFMQLGWTVPARVIYIIYSPLCHQMAQRSFFLFGEQAMYNIAELPVPISGNTVSDMVALRSFIGNPDMGWKVAWSDRMVYMYGAVLLVSIAYVLLRHRRPIRPLGLFFATLLLIPLVVDGTSHMLSDMNYGLVEGFRYSNLWLADLTGHALPSWFYRGDALGSFNSWMRLISGLGFGFACVWFAFPYLDRPISLTLAVLSSKTSQVQNRSPMQTFDEGSTS</sequence>
<dbReference type="EMBL" id="CP062983">
    <property type="protein sequence ID" value="QPC83112.1"/>
    <property type="molecule type" value="Genomic_DNA"/>
</dbReference>
<dbReference type="Proteomes" id="UP000594468">
    <property type="component" value="Chromosome"/>
</dbReference>
<dbReference type="RefSeq" id="WP_195171181.1">
    <property type="nucleotide sequence ID" value="NZ_CP062983.1"/>
</dbReference>
<feature type="transmembrane region" description="Helical" evidence="1">
    <location>
        <begin position="120"/>
        <end position="137"/>
    </location>
</feature>
<keyword evidence="1" id="KW-0812">Transmembrane</keyword>
<name>A0A7S8IF12_9CHLR</name>
<evidence type="ECO:0000256" key="1">
    <source>
        <dbReference type="SAM" id="Phobius"/>
    </source>
</evidence>
<protein>
    <submittedName>
        <fullName evidence="2">DUF2085 domain-containing protein</fullName>
    </submittedName>
</protein>
<dbReference type="KEGG" id="pmet:G4Y79_01680"/>
<gene>
    <name evidence="2" type="ORF">G4Y79_01680</name>
</gene>
<feature type="transmembrane region" description="Helical" evidence="1">
    <location>
        <begin position="146"/>
        <end position="167"/>
    </location>
</feature>
<reference evidence="2 3" key="1">
    <citation type="submission" date="2020-02" db="EMBL/GenBank/DDBJ databases">
        <authorList>
            <person name="Zheng R.K."/>
            <person name="Sun C.M."/>
        </authorList>
    </citation>
    <scope>NUCLEOTIDE SEQUENCE [LARGE SCALE GENOMIC DNA]</scope>
    <source>
        <strain evidence="3">rifampicinis</strain>
    </source>
</reference>
<feature type="transmembrane region" description="Helical" evidence="1">
    <location>
        <begin position="20"/>
        <end position="45"/>
    </location>
</feature>